<organism evidence="7 8">
    <name type="scientific">Cellulomonas soli</name>
    <dbReference type="NCBI Taxonomy" id="931535"/>
    <lineage>
        <taxon>Bacteria</taxon>
        <taxon>Bacillati</taxon>
        <taxon>Actinomycetota</taxon>
        <taxon>Actinomycetes</taxon>
        <taxon>Micrococcales</taxon>
        <taxon>Cellulomonadaceae</taxon>
        <taxon>Cellulomonas</taxon>
    </lineage>
</organism>
<reference evidence="7 8" key="1">
    <citation type="submission" date="2019-07" db="EMBL/GenBank/DDBJ databases">
        <title>Whole genome shotgun sequence of Cellulomonas soli NBRC 109434.</title>
        <authorList>
            <person name="Hosoyama A."/>
            <person name="Uohara A."/>
            <person name="Ohji S."/>
            <person name="Ichikawa N."/>
        </authorList>
    </citation>
    <scope>NUCLEOTIDE SEQUENCE [LARGE SCALE GENOMIC DNA]</scope>
    <source>
        <strain evidence="7 8">NBRC 109434</strain>
    </source>
</reference>
<dbReference type="GO" id="GO:0005524">
    <property type="term" value="F:ATP binding"/>
    <property type="evidence" value="ECO:0007669"/>
    <property type="project" value="UniProtKB-KW"/>
</dbReference>
<dbReference type="PANTHER" id="PTHR43392:SF2">
    <property type="entry name" value="AAA-TYPE ATPASE FAMILY PROTEIN _ ANKYRIN REPEAT FAMILY PROTEIN"/>
    <property type="match status" value="1"/>
</dbReference>
<evidence type="ECO:0000256" key="4">
    <source>
        <dbReference type="SAM" id="MobiDB-lite"/>
    </source>
</evidence>
<feature type="signal peptide" evidence="5">
    <location>
        <begin position="1"/>
        <end position="18"/>
    </location>
</feature>
<dbReference type="Proteomes" id="UP000321798">
    <property type="component" value="Unassembled WGS sequence"/>
</dbReference>
<dbReference type="CDD" id="cd00009">
    <property type="entry name" value="AAA"/>
    <property type="match status" value="1"/>
</dbReference>
<gene>
    <name evidence="7" type="ORF">CSO01_21740</name>
</gene>
<dbReference type="RefSeq" id="WP_146953207.1">
    <property type="nucleotide sequence ID" value="NZ_BAABBJ010000007.1"/>
</dbReference>
<dbReference type="OrthoDB" id="9806903at2"/>
<comment type="caution">
    <text evidence="7">The sequence shown here is derived from an EMBL/GenBank/DDBJ whole genome shotgun (WGS) entry which is preliminary data.</text>
</comment>
<dbReference type="InterPro" id="IPR000641">
    <property type="entry name" value="CbxX/CfxQ"/>
</dbReference>
<dbReference type="GO" id="GO:0016887">
    <property type="term" value="F:ATP hydrolysis activity"/>
    <property type="evidence" value="ECO:0007669"/>
    <property type="project" value="InterPro"/>
</dbReference>
<evidence type="ECO:0000256" key="5">
    <source>
        <dbReference type="SAM" id="SignalP"/>
    </source>
</evidence>
<keyword evidence="8" id="KW-1185">Reference proteome</keyword>
<name>A0A512PE23_9CELL</name>
<dbReference type="SUPFAM" id="SSF52540">
    <property type="entry name" value="P-loop containing nucleoside triphosphate hydrolases"/>
    <property type="match status" value="1"/>
</dbReference>
<dbReference type="SMART" id="SM00382">
    <property type="entry name" value="AAA"/>
    <property type="match status" value="1"/>
</dbReference>
<evidence type="ECO:0000259" key="6">
    <source>
        <dbReference type="SMART" id="SM00382"/>
    </source>
</evidence>
<dbReference type="InterPro" id="IPR027417">
    <property type="entry name" value="P-loop_NTPase"/>
</dbReference>
<evidence type="ECO:0000256" key="3">
    <source>
        <dbReference type="ARBA" id="ARBA00022840"/>
    </source>
</evidence>
<dbReference type="Gene3D" id="1.10.8.60">
    <property type="match status" value="1"/>
</dbReference>
<protein>
    <recommendedName>
        <fullName evidence="6">AAA+ ATPase domain-containing protein</fullName>
    </recommendedName>
</protein>
<dbReference type="InterPro" id="IPR003959">
    <property type="entry name" value="ATPase_AAA_core"/>
</dbReference>
<sequence>MTAPLADALAALSAVASAAGVDPAEAAPEGARLAAAVAESSPGAAADWSVQTGTDGGTQAFFDAASRGRRWRSAPTDHLSLLVASGSPHARAYAEALVEVTAAAATLGAPTARVAGNAALAGAAQLAALPVAADAGGARPALGPPVLGLPDGLPGQTAGTVAAHPASAATDASPGVDTPAPTPRRSAEELLAELDELVGLGTVKREVHQQAAVLRMERLREAEGLSTPTLTRHLVFTGNPGTGKTTVARLVAGIYAALGVLSTGHLVEVDRDDLVAGYLGQTAPRTTAVVEKARGGVLFIDEAYALVGDDYGREAVDTLVKAMEDDRGELVVVVAGYPGPMSALIATNPGLASRFRTTIHFPDYTDEELVTIFGLLVDGGDFTAGDDTLARLREILAGTPRGEGFGNGRFVRNVLETAIGNHAWRLRDVTDPTPEQLRTLLPEDLEDHTTADPAGPAVTQGTLDPAHRGDDT</sequence>
<dbReference type="Pfam" id="PF17866">
    <property type="entry name" value="AAA_lid_6"/>
    <property type="match status" value="1"/>
</dbReference>
<feature type="region of interest" description="Disordered" evidence="4">
    <location>
        <begin position="147"/>
        <end position="183"/>
    </location>
</feature>
<dbReference type="AlphaFoldDB" id="A0A512PE23"/>
<evidence type="ECO:0000313" key="8">
    <source>
        <dbReference type="Proteomes" id="UP000321798"/>
    </source>
</evidence>
<dbReference type="InterPro" id="IPR050773">
    <property type="entry name" value="CbxX/CfxQ_RuBisCO_ESX"/>
</dbReference>
<dbReference type="Gene3D" id="3.40.50.300">
    <property type="entry name" value="P-loop containing nucleotide triphosphate hydrolases"/>
    <property type="match status" value="1"/>
</dbReference>
<dbReference type="Pfam" id="PF00004">
    <property type="entry name" value="AAA"/>
    <property type="match status" value="1"/>
</dbReference>
<dbReference type="PANTHER" id="PTHR43392">
    <property type="entry name" value="AAA-TYPE ATPASE FAMILY PROTEIN / ANKYRIN REPEAT FAMILY PROTEIN"/>
    <property type="match status" value="1"/>
</dbReference>
<keyword evidence="3" id="KW-0067">ATP-binding</keyword>
<keyword evidence="2" id="KW-0547">Nucleotide-binding</keyword>
<evidence type="ECO:0000313" key="7">
    <source>
        <dbReference type="EMBL" id="GEP69459.1"/>
    </source>
</evidence>
<dbReference type="InterPro" id="IPR003593">
    <property type="entry name" value="AAA+_ATPase"/>
</dbReference>
<evidence type="ECO:0000256" key="2">
    <source>
        <dbReference type="ARBA" id="ARBA00022741"/>
    </source>
</evidence>
<feature type="chain" id="PRO_5039458112" description="AAA+ ATPase domain-containing protein" evidence="5">
    <location>
        <begin position="19"/>
        <end position="472"/>
    </location>
</feature>
<feature type="compositionally biased region" description="Low complexity" evidence="4">
    <location>
        <begin position="147"/>
        <end position="172"/>
    </location>
</feature>
<evidence type="ECO:0000256" key="1">
    <source>
        <dbReference type="ARBA" id="ARBA00010378"/>
    </source>
</evidence>
<feature type="domain" description="AAA+ ATPase" evidence="6">
    <location>
        <begin position="230"/>
        <end position="365"/>
    </location>
</feature>
<dbReference type="InterPro" id="IPR041627">
    <property type="entry name" value="AAA_lid_6"/>
</dbReference>
<dbReference type="PRINTS" id="PR00819">
    <property type="entry name" value="CBXCFQXSUPER"/>
</dbReference>
<dbReference type="FunFam" id="3.40.50.300:FF:000216">
    <property type="entry name" value="Type VII secretion ATPase EccA"/>
    <property type="match status" value="1"/>
</dbReference>
<dbReference type="EMBL" id="BKAL01000007">
    <property type="protein sequence ID" value="GEP69459.1"/>
    <property type="molecule type" value="Genomic_DNA"/>
</dbReference>
<proteinExistence type="inferred from homology"/>
<feature type="region of interest" description="Disordered" evidence="4">
    <location>
        <begin position="446"/>
        <end position="472"/>
    </location>
</feature>
<keyword evidence="5" id="KW-0732">Signal</keyword>
<comment type="similarity">
    <text evidence="1">Belongs to the CbxX/CfxQ family.</text>
</comment>
<accession>A0A512PE23</accession>